<organism evidence="1 2">
    <name type="scientific">Rubroshorea leprosula</name>
    <dbReference type="NCBI Taxonomy" id="152421"/>
    <lineage>
        <taxon>Eukaryota</taxon>
        <taxon>Viridiplantae</taxon>
        <taxon>Streptophyta</taxon>
        <taxon>Embryophyta</taxon>
        <taxon>Tracheophyta</taxon>
        <taxon>Spermatophyta</taxon>
        <taxon>Magnoliopsida</taxon>
        <taxon>eudicotyledons</taxon>
        <taxon>Gunneridae</taxon>
        <taxon>Pentapetalae</taxon>
        <taxon>rosids</taxon>
        <taxon>malvids</taxon>
        <taxon>Malvales</taxon>
        <taxon>Dipterocarpaceae</taxon>
        <taxon>Rubroshorea</taxon>
    </lineage>
</organism>
<dbReference type="AlphaFoldDB" id="A0AAV5IMD7"/>
<protein>
    <submittedName>
        <fullName evidence="1">Uncharacterized protein</fullName>
    </submittedName>
</protein>
<gene>
    <name evidence="1" type="ORF">SLEP1_g12570</name>
</gene>
<proteinExistence type="predicted"/>
<reference evidence="1 2" key="1">
    <citation type="journal article" date="2021" name="Commun. Biol.">
        <title>The genome of Shorea leprosula (Dipterocarpaceae) highlights the ecological relevance of drought in aseasonal tropical rainforests.</title>
        <authorList>
            <person name="Ng K.K.S."/>
            <person name="Kobayashi M.J."/>
            <person name="Fawcett J.A."/>
            <person name="Hatakeyama M."/>
            <person name="Paape T."/>
            <person name="Ng C.H."/>
            <person name="Ang C.C."/>
            <person name="Tnah L.H."/>
            <person name="Lee C.T."/>
            <person name="Nishiyama T."/>
            <person name="Sese J."/>
            <person name="O'Brien M.J."/>
            <person name="Copetti D."/>
            <person name="Mohd Noor M.I."/>
            <person name="Ong R.C."/>
            <person name="Putra M."/>
            <person name="Sireger I.Z."/>
            <person name="Indrioko S."/>
            <person name="Kosugi Y."/>
            <person name="Izuno A."/>
            <person name="Isagi Y."/>
            <person name="Lee S.L."/>
            <person name="Shimizu K.K."/>
        </authorList>
    </citation>
    <scope>NUCLEOTIDE SEQUENCE [LARGE SCALE GENOMIC DNA]</scope>
    <source>
        <strain evidence="1">214</strain>
    </source>
</reference>
<dbReference type="EMBL" id="BPVZ01000014">
    <property type="protein sequence ID" value="GKU99775.1"/>
    <property type="molecule type" value="Genomic_DNA"/>
</dbReference>
<keyword evidence="2" id="KW-1185">Reference proteome</keyword>
<dbReference type="Proteomes" id="UP001054252">
    <property type="component" value="Unassembled WGS sequence"/>
</dbReference>
<name>A0AAV5IMD7_9ROSI</name>
<evidence type="ECO:0000313" key="2">
    <source>
        <dbReference type="Proteomes" id="UP001054252"/>
    </source>
</evidence>
<sequence>MKKIHGCCEMETMICGSGTMWMKWLATGDNEWW</sequence>
<accession>A0AAV5IMD7</accession>
<evidence type="ECO:0000313" key="1">
    <source>
        <dbReference type="EMBL" id="GKU99775.1"/>
    </source>
</evidence>
<comment type="caution">
    <text evidence="1">The sequence shown here is derived from an EMBL/GenBank/DDBJ whole genome shotgun (WGS) entry which is preliminary data.</text>
</comment>